<evidence type="ECO:0000256" key="1">
    <source>
        <dbReference type="SAM" id="Phobius"/>
    </source>
</evidence>
<sequence length="135" mass="14971">MFCPQIGQERFTNGERYPQCATPVEPKNHSTKCVKSPLMSFSQALMQGILIGGLLCIGGAFFLYIQFGLVGWVFLAFGAMFIFMGPWLGASAFVKGICPYCGAWVVEMPEDGMITCHSCQNHIEIRDETFNTVIK</sequence>
<keyword evidence="1" id="KW-1133">Transmembrane helix</keyword>
<organism evidence="2 3">
    <name type="scientific">Lucifera butyrica</name>
    <dbReference type="NCBI Taxonomy" id="1351585"/>
    <lineage>
        <taxon>Bacteria</taxon>
        <taxon>Bacillati</taxon>
        <taxon>Bacillota</taxon>
        <taxon>Negativicutes</taxon>
        <taxon>Veillonellales</taxon>
        <taxon>Veillonellaceae</taxon>
        <taxon>Lucifera</taxon>
    </lineage>
</organism>
<evidence type="ECO:0000313" key="3">
    <source>
        <dbReference type="Proteomes" id="UP000277811"/>
    </source>
</evidence>
<dbReference type="AlphaFoldDB" id="A0A498R4A1"/>
<feature type="transmembrane region" description="Helical" evidence="1">
    <location>
        <begin position="71"/>
        <end position="90"/>
    </location>
</feature>
<name>A0A498R4A1_9FIRM</name>
<reference evidence="2 3" key="1">
    <citation type="submission" date="2018-06" db="EMBL/GenBank/DDBJ databases">
        <authorList>
            <person name="Strepis N."/>
        </authorList>
    </citation>
    <scope>NUCLEOTIDE SEQUENCE [LARGE SCALE GENOMIC DNA]</scope>
    <source>
        <strain evidence="2">LUCI</strain>
    </source>
</reference>
<protein>
    <submittedName>
        <fullName evidence="2">Uncharacterized protein</fullName>
    </submittedName>
</protein>
<dbReference type="EMBL" id="UPPP01000052">
    <property type="protein sequence ID" value="VBB05003.1"/>
    <property type="molecule type" value="Genomic_DNA"/>
</dbReference>
<keyword evidence="1" id="KW-0812">Transmembrane</keyword>
<feature type="transmembrane region" description="Helical" evidence="1">
    <location>
        <begin position="44"/>
        <end position="65"/>
    </location>
</feature>
<proteinExistence type="predicted"/>
<dbReference type="Proteomes" id="UP000277811">
    <property type="component" value="Unassembled WGS sequence"/>
</dbReference>
<accession>A0A498R4A1</accession>
<evidence type="ECO:0000313" key="2">
    <source>
        <dbReference type="EMBL" id="VBB05003.1"/>
    </source>
</evidence>
<keyword evidence="3" id="KW-1185">Reference proteome</keyword>
<gene>
    <name evidence="2" type="ORF">LUCI_0209</name>
</gene>
<keyword evidence="1" id="KW-0472">Membrane</keyword>
<dbReference type="RefSeq" id="WP_122626021.1">
    <property type="nucleotide sequence ID" value="NZ_UPPP01000052.1"/>
</dbReference>